<dbReference type="InterPro" id="IPR006426">
    <property type="entry name" value="Asn_synth_AEB"/>
</dbReference>
<gene>
    <name evidence="12" type="primary">asnB</name>
    <name evidence="12" type="ORF">XF8B_65900</name>
</gene>
<dbReference type="Pfam" id="PF13537">
    <property type="entry name" value="GATase_7"/>
    <property type="match status" value="1"/>
</dbReference>
<evidence type="ECO:0000313" key="12">
    <source>
        <dbReference type="EMBL" id="BCE76479.1"/>
    </source>
</evidence>
<dbReference type="GO" id="GO:0006529">
    <property type="term" value="P:asparagine biosynthetic process"/>
    <property type="evidence" value="ECO:0007669"/>
    <property type="project" value="UniProtKB-KW"/>
</dbReference>
<dbReference type="OMA" id="IEHSHQP"/>
<dbReference type="CDD" id="cd00712">
    <property type="entry name" value="AsnB"/>
    <property type="match status" value="1"/>
</dbReference>
<comment type="similarity">
    <text evidence="2">Belongs to the asparagine synthetase family.</text>
</comment>
<evidence type="ECO:0000256" key="10">
    <source>
        <dbReference type="PIRSR" id="PIRSR001589-3"/>
    </source>
</evidence>
<evidence type="ECO:0000256" key="3">
    <source>
        <dbReference type="ARBA" id="ARBA00012737"/>
    </source>
</evidence>
<evidence type="ECO:0000256" key="8">
    <source>
        <dbReference type="PIRSR" id="PIRSR001589-1"/>
    </source>
</evidence>
<feature type="site" description="Important for beta-aspartyl-AMP intermediate formation" evidence="10">
    <location>
        <position position="370"/>
    </location>
</feature>
<dbReference type="PROSITE" id="PS51278">
    <property type="entry name" value="GATASE_TYPE_2"/>
    <property type="match status" value="1"/>
</dbReference>
<dbReference type="InterPro" id="IPR001962">
    <property type="entry name" value="Asn_synthase"/>
</dbReference>
<dbReference type="GO" id="GO:0005829">
    <property type="term" value="C:cytosol"/>
    <property type="evidence" value="ECO:0007669"/>
    <property type="project" value="TreeGrafter"/>
</dbReference>
<keyword evidence="8" id="KW-0061">Asparagine biosynthesis</keyword>
<dbReference type="InterPro" id="IPR051786">
    <property type="entry name" value="ASN_synthetase/amidase"/>
</dbReference>
<organism evidence="12">
    <name type="scientific">Bradyrhizobium diazoefficiens</name>
    <dbReference type="NCBI Taxonomy" id="1355477"/>
    <lineage>
        <taxon>Bacteria</taxon>
        <taxon>Pseudomonadati</taxon>
        <taxon>Pseudomonadota</taxon>
        <taxon>Alphaproteobacteria</taxon>
        <taxon>Hyphomicrobiales</taxon>
        <taxon>Nitrobacteraceae</taxon>
        <taxon>Bradyrhizobium</taxon>
    </lineage>
</organism>
<dbReference type="PANTHER" id="PTHR43284">
    <property type="entry name" value="ASPARAGINE SYNTHETASE (GLUTAMINE-HYDROLYZING)"/>
    <property type="match status" value="1"/>
</dbReference>
<dbReference type="Gene3D" id="3.60.20.10">
    <property type="entry name" value="Glutamine Phosphoribosylpyrophosphate, subunit 1, domain 1"/>
    <property type="match status" value="1"/>
</dbReference>
<dbReference type="SUPFAM" id="SSF56235">
    <property type="entry name" value="N-terminal nucleophile aminohydrolases (Ntn hydrolases)"/>
    <property type="match status" value="1"/>
</dbReference>
<keyword evidence="5 9" id="KW-0067">ATP-binding</keyword>
<protein>
    <recommendedName>
        <fullName evidence="3">asparagine synthase (glutamine-hydrolyzing)</fullName>
        <ecNumber evidence="3">6.3.5.4</ecNumber>
    </recommendedName>
</protein>
<evidence type="ECO:0000256" key="6">
    <source>
        <dbReference type="ARBA" id="ARBA00022962"/>
    </source>
</evidence>
<dbReference type="SUPFAM" id="SSF52402">
    <property type="entry name" value="Adenine nucleotide alpha hydrolases-like"/>
    <property type="match status" value="1"/>
</dbReference>
<dbReference type="InterPro" id="IPR014729">
    <property type="entry name" value="Rossmann-like_a/b/a_fold"/>
</dbReference>
<name>A0A810BKU9_9BRAD</name>
<keyword evidence="6 8" id="KW-0315">Glutamine amidotransferase</keyword>
<feature type="binding site" evidence="9">
    <location>
        <position position="105"/>
    </location>
    <ligand>
        <name>L-glutamine</name>
        <dbReference type="ChEBI" id="CHEBI:58359"/>
    </ligand>
</feature>
<sequence length="625" mass="70367">MCGIFGWVLAAAKHQNRDTLIGLTDLMSHRGPDASGYWLHQTSDERYQIGFGHRRLSIIDIGGGAQPMATEDGRFNLVFNGEIYNYLELRKELVALGHHFRTDSDTEVLIEAYRAWQLDAVRRLRGMFAFALWDDAEQRLVLARDAFGKKPLFLAEAQGAVLFGSEIEPLVQFPGFSRALDSDAIGHYLLNRYVPGPSTFFQSVKKLQPGHCAVWQNGMLKSTRYYTPPFATTVPDVKDFNSAIRLFEGAFDEAVRIRMRSDAPYGAYLSGGIDSSAVVATMVKHSTEPVRTFSVGFRETGYSELDHARVIAGQFGTIHNDLIVEPSAFMDHWSTAALRRGAPVSEASDIPIFMLSEMASRSVKMVLTGEGADELMGGYPKYRAERWIGLYQWLIPHLLHERLIHPLVRSLPYGMRRAKIVALAAGERDLANRMRVWFGGLSVGESEAMLGRLLSATPPDLFPYSSQIGSSLRRTLFFDQTSWLPDNLLERGDRMMMAGSIEGRMPFMDTVLAGVVARFPDDFLTGGKGGKRVLRAAMDKILPSEIIRRKKIGFRVPIGEWFRGPYREFLRDMLVSETSAVAQMVRGDRLRQLVTEHLDARQNHERLLWSFVNLEIFVRAFRVAS</sequence>
<evidence type="ECO:0000259" key="11">
    <source>
        <dbReference type="PROSITE" id="PS51278"/>
    </source>
</evidence>
<dbReference type="PIRSF" id="PIRSF001589">
    <property type="entry name" value="Asn_synthetase_glu-h"/>
    <property type="match status" value="1"/>
</dbReference>
<accession>A0A810BKU9</accession>
<dbReference type="Gene3D" id="3.40.50.620">
    <property type="entry name" value="HUPs"/>
    <property type="match status" value="1"/>
</dbReference>
<dbReference type="InterPro" id="IPR017932">
    <property type="entry name" value="GATase_2_dom"/>
</dbReference>
<dbReference type="NCBIfam" id="TIGR01536">
    <property type="entry name" value="asn_synth_AEB"/>
    <property type="match status" value="1"/>
</dbReference>
<dbReference type="GO" id="GO:0004066">
    <property type="term" value="F:asparagine synthase (glutamine-hydrolyzing) activity"/>
    <property type="evidence" value="ECO:0007669"/>
    <property type="project" value="UniProtKB-EC"/>
</dbReference>
<evidence type="ECO:0000256" key="7">
    <source>
        <dbReference type="ARBA" id="ARBA00048741"/>
    </source>
</evidence>
<comment type="catalytic activity">
    <reaction evidence="7">
        <text>L-aspartate + L-glutamine + ATP + H2O = L-asparagine + L-glutamate + AMP + diphosphate + H(+)</text>
        <dbReference type="Rhea" id="RHEA:12228"/>
        <dbReference type="ChEBI" id="CHEBI:15377"/>
        <dbReference type="ChEBI" id="CHEBI:15378"/>
        <dbReference type="ChEBI" id="CHEBI:29985"/>
        <dbReference type="ChEBI" id="CHEBI:29991"/>
        <dbReference type="ChEBI" id="CHEBI:30616"/>
        <dbReference type="ChEBI" id="CHEBI:33019"/>
        <dbReference type="ChEBI" id="CHEBI:58048"/>
        <dbReference type="ChEBI" id="CHEBI:58359"/>
        <dbReference type="ChEBI" id="CHEBI:456215"/>
        <dbReference type="EC" id="6.3.5.4"/>
    </reaction>
</comment>
<evidence type="ECO:0000256" key="1">
    <source>
        <dbReference type="ARBA" id="ARBA00005187"/>
    </source>
</evidence>
<dbReference type="PANTHER" id="PTHR43284:SF1">
    <property type="entry name" value="ASPARAGINE SYNTHETASE"/>
    <property type="match status" value="1"/>
</dbReference>
<evidence type="ECO:0000256" key="4">
    <source>
        <dbReference type="ARBA" id="ARBA00022741"/>
    </source>
</evidence>
<dbReference type="GO" id="GO:0005524">
    <property type="term" value="F:ATP binding"/>
    <property type="evidence" value="ECO:0007669"/>
    <property type="project" value="UniProtKB-KW"/>
</dbReference>
<dbReference type="InterPro" id="IPR029055">
    <property type="entry name" value="Ntn_hydrolases_N"/>
</dbReference>
<feature type="domain" description="Glutamine amidotransferase type-2" evidence="11">
    <location>
        <begin position="2"/>
        <end position="218"/>
    </location>
</feature>
<keyword evidence="4 9" id="KW-0547">Nucleotide-binding</keyword>
<reference evidence="12" key="1">
    <citation type="submission" date="2020-05" db="EMBL/GenBank/DDBJ databases">
        <title>Complete genome sequence of Bradyrhizobium diazoefficiens XF8 isolated from soybean nodule.</title>
        <authorList>
            <person name="Noda R."/>
            <person name="Kakizaki K."/>
            <person name="Minamisawa K."/>
        </authorList>
    </citation>
    <scope>NUCLEOTIDE SEQUENCE</scope>
    <source>
        <strain evidence="12">XF8</strain>
    </source>
</reference>
<evidence type="ECO:0000256" key="9">
    <source>
        <dbReference type="PIRSR" id="PIRSR001589-2"/>
    </source>
</evidence>
<comment type="pathway">
    <text evidence="1">Amino-acid biosynthesis; L-asparagine biosynthesis; L-asparagine from L-aspartate (L-Gln route): step 1/1.</text>
</comment>
<dbReference type="GeneID" id="46493284"/>
<dbReference type="Pfam" id="PF00733">
    <property type="entry name" value="Asn_synthase"/>
    <property type="match status" value="1"/>
</dbReference>
<evidence type="ECO:0000256" key="2">
    <source>
        <dbReference type="ARBA" id="ARBA00005752"/>
    </source>
</evidence>
<keyword evidence="8" id="KW-0028">Amino-acid biosynthesis</keyword>
<dbReference type="EMBL" id="AP023097">
    <property type="protein sequence ID" value="BCE76479.1"/>
    <property type="molecule type" value="Genomic_DNA"/>
</dbReference>
<proteinExistence type="inferred from homology"/>
<dbReference type="InterPro" id="IPR033738">
    <property type="entry name" value="AsnB_N"/>
</dbReference>
<feature type="active site" description="For GATase activity" evidence="8">
    <location>
        <position position="2"/>
    </location>
</feature>
<dbReference type="AlphaFoldDB" id="A0A810BKU9"/>
<dbReference type="CDD" id="cd01991">
    <property type="entry name" value="Asn_synthase_B_C"/>
    <property type="match status" value="1"/>
</dbReference>
<dbReference type="RefSeq" id="WP_011089038.1">
    <property type="nucleotide sequence ID" value="NZ_AJQI01000411.1"/>
</dbReference>
<dbReference type="EC" id="6.3.5.4" evidence="3"/>
<feature type="binding site" evidence="9">
    <location>
        <position position="295"/>
    </location>
    <ligand>
        <name>ATP</name>
        <dbReference type="ChEBI" id="CHEBI:30616"/>
    </ligand>
</feature>
<evidence type="ECO:0000256" key="5">
    <source>
        <dbReference type="ARBA" id="ARBA00022840"/>
    </source>
</evidence>